<feature type="region of interest" description="Disordered" evidence="1">
    <location>
        <begin position="1"/>
        <end position="27"/>
    </location>
</feature>
<protein>
    <submittedName>
        <fullName evidence="3">Uncharacterized protein</fullName>
    </submittedName>
</protein>
<reference evidence="3 4" key="1">
    <citation type="submission" date="2019-09" db="EMBL/GenBank/DDBJ databases">
        <title>A chromosome-level genome assembly of the Chinese tupelo Nyssa sinensis.</title>
        <authorList>
            <person name="Yang X."/>
            <person name="Kang M."/>
            <person name="Yang Y."/>
            <person name="Xiong H."/>
            <person name="Wang M."/>
            <person name="Zhang Z."/>
            <person name="Wang Z."/>
            <person name="Wu H."/>
            <person name="Ma T."/>
            <person name="Liu J."/>
            <person name="Xi Z."/>
        </authorList>
    </citation>
    <scope>NUCLEOTIDE SEQUENCE [LARGE SCALE GENOMIC DNA]</scope>
    <source>
        <strain evidence="3">J267</strain>
        <tissue evidence="3">Leaf</tissue>
    </source>
</reference>
<dbReference type="AlphaFoldDB" id="A0A5J4ZYU1"/>
<keyword evidence="4" id="KW-1185">Reference proteome</keyword>
<sequence length="92" mass="10240">MASAKSPDNLTLPVSDPQRSKERLHKDSAMTKRGAYAALSYMACAVLLVMFNKAALSSYNFPMCKCHHTFSDAMFMLVPLCNEAPEDHLFHS</sequence>
<feature type="compositionally biased region" description="Basic and acidic residues" evidence="1">
    <location>
        <begin position="18"/>
        <end position="27"/>
    </location>
</feature>
<feature type="transmembrane region" description="Helical" evidence="2">
    <location>
        <begin position="34"/>
        <end position="51"/>
    </location>
</feature>
<organism evidence="3 4">
    <name type="scientific">Nyssa sinensis</name>
    <dbReference type="NCBI Taxonomy" id="561372"/>
    <lineage>
        <taxon>Eukaryota</taxon>
        <taxon>Viridiplantae</taxon>
        <taxon>Streptophyta</taxon>
        <taxon>Embryophyta</taxon>
        <taxon>Tracheophyta</taxon>
        <taxon>Spermatophyta</taxon>
        <taxon>Magnoliopsida</taxon>
        <taxon>eudicotyledons</taxon>
        <taxon>Gunneridae</taxon>
        <taxon>Pentapetalae</taxon>
        <taxon>asterids</taxon>
        <taxon>Cornales</taxon>
        <taxon>Nyssaceae</taxon>
        <taxon>Nyssa</taxon>
    </lineage>
</organism>
<keyword evidence="2" id="KW-1133">Transmembrane helix</keyword>
<evidence type="ECO:0000313" key="4">
    <source>
        <dbReference type="Proteomes" id="UP000325577"/>
    </source>
</evidence>
<gene>
    <name evidence="3" type="ORF">F0562_009419</name>
</gene>
<dbReference type="OrthoDB" id="1744081at2759"/>
<evidence type="ECO:0000313" key="3">
    <source>
        <dbReference type="EMBL" id="KAA8522996.1"/>
    </source>
</evidence>
<proteinExistence type="predicted"/>
<dbReference type="Proteomes" id="UP000325577">
    <property type="component" value="Linkage Group LG4"/>
</dbReference>
<accession>A0A5J4ZYU1</accession>
<evidence type="ECO:0000256" key="2">
    <source>
        <dbReference type="SAM" id="Phobius"/>
    </source>
</evidence>
<evidence type="ECO:0000256" key="1">
    <source>
        <dbReference type="SAM" id="MobiDB-lite"/>
    </source>
</evidence>
<keyword evidence="2" id="KW-0472">Membrane</keyword>
<dbReference type="EMBL" id="CM018047">
    <property type="protein sequence ID" value="KAA8522996.1"/>
    <property type="molecule type" value="Genomic_DNA"/>
</dbReference>
<keyword evidence="2" id="KW-0812">Transmembrane</keyword>
<name>A0A5J4ZYU1_9ASTE</name>